<dbReference type="FunFam" id="3.30.1360.40:FF:000001">
    <property type="entry name" value="Ribosome-recycling factor"/>
    <property type="match status" value="1"/>
</dbReference>
<accession>A0AAD5E0B1</accession>
<proteinExistence type="inferred from homology"/>
<gene>
    <name evidence="8" type="ORF">K450DRAFT_181276</name>
</gene>
<evidence type="ECO:0000256" key="6">
    <source>
        <dbReference type="SAM" id="MobiDB-lite"/>
    </source>
</evidence>
<dbReference type="GO" id="GO:0006412">
    <property type="term" value="P:translation"/>
    <property type="evidence" value="ECO:0007669"/>
    <property type="project" value="UniProtKB-KW"/>
</dbReference>
<feature type="domain" description="Ribosome recycling factor" evidence="7">
    <location>
        <begin position="100"/>
        <end position="261"/>
    </location>
</feature>
<dbReference type="PANTHER" id="PTHR20982:SF3">
    <property type="entry name" value="MITOCHONDRIAL RIBOSOME RECYCLING FACTOR PSEUDO 1"/>
    <property type="match status" value="1"/>
</dbReference>
<dbReference type="FunFam" id="1.10.132.20:FF:000001">
    <property type="entry name" value="Ribosome-recycling factor"/>
    <property type="match status" value="1"/>
</dbReference>
<evidence type="ECO:0000256" key="5">
    <source>
        <dbReference type="ARBA" id="ARBA00024909"/>
    </source>
</evidence>
<dbReference type="GO" id="GO:0005739">
    <property type="term" value="C:mitochondrion"/>
    <property type="evidence" value="ECO:0007669"/>
    <property type="project" value="TreeGrafter"/>
</dbReference>
<dbReference type="CDD" id="cd00520">
    <property type="entry name" value="RRF"/>
    <property type="match status" value="1"/>
</dbReference>
<feature type="compositionally biased region" description="Basic residues" evidence="6">
    <location>
        <begin position="52"/>
        <end position="63"/>
    </location>
</feature>
<dbReference type="InterPro" id="IPR002661">
    <property type="entry name" value="Ribosome_recyc_fac"/>
</dbReference>
<sequence>MRIVRTVPRLSQACLPATRVLRPAVVIPSFVVPAAQHLPAVHHQSVRWYASKKAKGGKGAQKKAAKEEAEPESSPKAEDIELKFDEQQIVKKMNQVSDWLKKDLAGIRIGRANPALLEGVSVSIEQSHVPLHHITQITVKDPQTLLVILHEPDYLSPVEKAIREAGLNLNPISDGKNLKVPIPKPTKEHRDNMVKIANKAAEQARTRIRSVRQDGMKDLKKDQKAGLSEDEVKKMEKQVQKYTDSHVKEIDDILKSKTKEITSA</sequence>
<comment type="similarity">
    <text evidence="2">Belongs to the RRF family.</text>
</comment>
<name>A0AAD5E0B1_UMBRA</name>
<evidence type="ECO:0000256" key="2">
    <source>
        <dbReference type="ARBA" id="ARBA00005912"/>
    </source>
</evidence>
<comment type="caution">
    <text evidence="8">The sequence shown here is derived from an EMBL/GenBank/DDBJ whole genome shotgun (WGS) entry which is preliminary data.</text>
</comment>
<keyword evidence="3" id="KW-0963">Cytoplasm</keyword>
<reference evidence="8" key="2">
    <citation type="journal article" date="2022" name="Proc. Natl. Acad. Sci. U.S.A.">
        <title>Diploid-dominant life cycles characterize the early evolution of Fungi.</title>
        <authorList>
            <person name="Amses K.R."/>
            <person name="Simmons D.R."/>
            <person name="Longcore J.E."/>
            <person name="Mondo S.J."/>
            <person name="Seto K."/>
            <person name="Jeronimo G.H."/>
            <person name="Bonds A.E."/>
            <person name="Quandt C.A."/>
            <person name="Davis W.J."/>
            <person name="Chang Y."/>
            <person name="Federici B.A."/>
            <person name="Kuo A."/>
            <person name="LaButti K."/>
            <person name="Pangilinan J."/>
            <person name="Andreopoulos W."/>
            <person name="Tritt A."/>
            <person name="Riley R."/>
            <person name="Hundley H."/>
            <person name="Johnson J."/>
            <person name="Lipzen A."/>
            <person name="Barry K."/>
            <person name="Lang B.F."/>
            <person name="Cuomo C.A."/>
            <person name="Buchler N.E."/>
            <person name="Grigoriev I.V."/>
            <person name="Spatafora J.W."/>
            <person name="Stajich J.E."/>
            <person name="James T.Y."/>
        </authorList>
    </citation>
    <scope>NUCLEOTIDE SEQUENCE</scope>
    <source>
        <strain evidence="8">AG</strain>
    </source>
</reference>
<dbReference type="AlphaFoldDB" id="A0AAD5E0B1"/>
<evidence type="ECO:0000256" key="3">
    <source>
        <dbReference type="ARBA" id="ARBA00022490"/>
    </source>
</evidence>
<dbReference type="Pfam" id="PF01765">
    <property type="entry name" value="RRF"/>
    <property type="match status" value="1"/>
</dbReference>
<organism evidence="8 9">
    <name type="scientific">Umbelopsis ramanniana AG</name>
    <dbReference type="NCBI Taxonomy" id="1314678"/>
    <lineage>
        <taxon>Eukaryota</taxon>
        <taxon>Fungi</taxon>
        <taxon>Fungi incertae sedis</taxon>
        <taxon>Mucoromycota</taxon>
        <taxon>Mucoromycotina</taxon>
        <taxon>Umbelopsidomycetes</taxon>
        <taxon>Umbelopsidales</taxon>
        <taxon>Umbelopsidaceae</taxon>
        <taxon>Umbelopsis</taxon>
    </lineage>
</organism>
<evidence type="ECO:0000259" key="7">
    <source>
        <dbReference type="Pfam" id="PF01765"/>
    </source>
</evidence>
<dbReference type="EMBL" id="MU620998">
    <property type="protein sequence ID" value="KAI8575123.1"/>
    <property type="molecule type" value="Genomic_DNA"/>
</dbReference>
<dbReference type="Proteomes" id="UP001206595">
    <property type="component" value="Unassembled WGS sequence"/>
</dbReference>
<dbReference type="HAMAP" id="MF_00040">
    <property type="entry name" value="RRF"/>
    <property type="match status" value="1"/>
</dbReference>
<dbReference type="InterPro" id="IPR036191">
    <property type="entry name" value="RRF_sf"/>
</dbReference>
<dbReference type="Gene3D" id="3.30.1360.40">
    <property type="match status" value="1"/>
</dbReference>
<feature type="compositionally biased region" description="Basic and acidic residues" evidence="6">
    <location>
        <begin position="64"/>
        <end position="76"/>
    </location>
</feature>
<dbReference type="Gene3D" id="1.10.132.20">
    <property type="entry name" value="Ribosome-recycling factor"/>
    <property type="match status" value="1"/>
</dbReference>
<comment type="function">
    <text evidence="5">Necessary for protein synthesis in mitochondria. Functions as a ribosome recycling factor in mitochondria.</text>
</comment>
<protein>
    <recommendedName>
        <fullName evidence="7">Ribosome recycling factor domain-containing protein</fullName>
    </recommendedName>
</protein>
<dbReference type="GeneID" id="75909712"/>
<feature type="region of interest" description="Disordered" evidence="6">
    <location>
        <begin position="52"/>
        <end position="76"/>
    </location>
</feature>
<evidence type="ECO:0000313" key="8">
    <source>
        <dbReference type="EMBL" id="KAI8575123.1"/>
    </source>
</evidence>
<evidence type="ECO:0000313" key="9">
    <source>
        <dbReference type="Proteomes" id="UP001206595"/>
    </source>
</evidence>
<comment type="subcellular location">
    <subcellularLocation>
        <location evidence="1">Cytoplasm</location>
    </subcellularLocation>
</comment>
<dbReference type="RefSeq" id="XP_051440127.1">
    <property type="nucleotide sequence ID" value="XM_051584362.1"/>
</dbReference>
<reference evidence="8" key="1">
    <citation type="submission" date="2021-06" db="EMBL/GenBank/DDBJ databases">
        <authorList>
            <consortium name="DOE Joint Genome Institute"/>
            <person name="Mondo S.J."/>
            <person name="Amses K.R."/>
            <person name="Simmons D.R."/>
            <person name="Longcore J.E."/>
            <person name="Seto K."/>
            <person name="Alves G.H."/>
            <person name="Bonds A.E."/>
            <person name="Quandt C.A."/>
            <person name="Davis W.J."/>
            <person name="Chang Y."/>
            <person name="Letcher P.M."/>
            <person name="Powell M.J."/>
            <person name="Kuo A."/>
            <person name="Labutti K."/>
            <person name="Pangilinan J."/>
            <person name="Andreopoulos W."/>
            <person name="Tritt A."/>
            <person name="Riley R."/>
            <person name="Hundley H."/>
            <person name="Johnson J."/>
            <person name="Lipzen A."/>
            <person name="Barry K."/>
            <person name="Berbee M.L."/>
            <person name="Buchler N.E."/>
            <person name="Grigoriev I.V."/>
            <person name="Spatafora J.W."/>
            <person name="Stajich J.E."/>
            <person name="James T.Y."/>
        </authorList>
    </citation>
    <scope>NUCLEOTIDE SEQUENCE</scope>
    <source>
        <strain evidence="8">AG</strain>
    </source>
</reference>
<dbReference type="SUPFAM" id="SSF55194">
    <property type="entry name" value="Ribosome recycling factor, RRF"/>
    <property type="match status" value="1"/>
</dbReference>
<keyword evidence="4" id="KW-0648">Protein biosynthesis</keyword>
<evidence type="ECO:0000256" key="4">
    <source>
        <dbReference type="ARBA" id="ARBA00022917"/>
    </source>
</evidence>
<dbReference type="PANTHER" id="PTHR20982">
    <property type="entry name" value="RIBOSOME RECYCLING FACTOR"/>
    <property type="match status" value="1"/>
</dbReference>
<dbReference type="InterPro" id="IPR023584">
    <property type="entry name" value="Ribosome_recyc_fac_dom"/>
</dbReference>
<keyword evidence="9" id="KW-1185">Reference proteome</keyword>
<dbReference type="GO" id="GO:0043023">
    <property type="term" value="F:ribosomal large subunit binding"/>
    <property type="evidence" value="ECO:0007669"/>
    <property type="project" value="TreeGrafter"/>
</dbReference>
<evidence type="ECO:0000256" key="1">
    <source>
        <dbReference type="ARBA" id="ARBA00004496"/>
    </source>
</evidence>